<keyword evidence="6" id="KW-0406">Ion transport</keyword>
<feature type="domain" description="Cation efflux protein cytoplasmic" evidence="10">
    <location>
        <begin position="224"/>
        <end position="297"/>
    </location>
</feature>
<dbReference type="InterPro" id="IPR002524">
    <property type="entry name" value="Cation_efflux"/>
</dbReference>
<evidence type="ECO:0000256" key="7">
    <source>
        <dbReference type="ARBA" id="ARBA00023136"/>
    </source>
</evidence>
<dbReference type="InterPro" id="IPR036837">
    <property type="entry name" value="Cation_efflux_CTD_sf"/>
</dbReference>
<dbReference type="Pfam" id="PF16916">
    <property type="entry name" value="ZT_dimer"/>
    <property type="match status" value="1"/>
</dbReference>
<dbReference type="Proteomes" id="UP000199013">
    <property type="component" value="Unassembled WGS sequence"/>
</dbReference>
<dbReference type="GO" id="GO:0005886">
    <property type="term" value="C:plasma membrane"/>
    <property type="evidence" value="ECO:0007669"/>
    <property type="project" value="TreeGrafter"/>
</dbReference>
<evidence type="ECO:0000256" key="4">
    <source>
        <dbReference type="ARBA" id="ARBA00022692"/>
    </source>
</evidence>
<evidence type="ECO:0000259" key="9">
    <source>
        <dbReference type="Pfam" id="PF01545"/>
    </source>
</evidence>
<evidence type="ECO:0000256" key="1">
    <source>
        <dbReference type="ARBA" id="ARBA00004141"/>
    </source>
</evidence>
<dbReference type="InterPro" id="IPR058533">
    <property type="entry name" value="Cation_efflux_TM"/>
</dbReference>
<comment type="similarity">
    <text evidence="2">Belongs to the cation diffusion facilitator (CDF) transporter (TC 2.A.4) family. SLC30A subfamily.</text>
</comment>
<evidence type="ECO:0000256" key="6">
    <source>
        <dbReference type="ARBA" id="ARBA00023065"/>
    </source>
</evidence>
<evidence type="ECO:0000256" key="3">
    <source>
        <dbReference type="ARBA" id="ARBA00022448"/>
    </source>
</evidence>
<feature type="transmembrane region" description="Helical" evidence="8">
    <location>
        <begin position="194"/>
        <end position="213"/>
    </location>
</feature>
<keyword evidence="7 8" id="KW-0472">Membrane</keyword>
<evidence type="ECO:0000313" key="11">
    <source>
        <dbReference type="EMBL" id="SBW23059.1"/>
    </source>
</evidence>
<dbReference type="PANTHER" id="PTHR11562">
    <property type="entry name" value="CATION EFFLUX PROTEIN/ ZINC TRANSPORTER"/>
    <property type="match status" value="1"/>
</dbReference>
<feature type="transmembrane region" description="Helical" evidence="8">
    <location>
        <begin position="100"/>
        <end position="121"/>
    </location>
</feature>
<dbReference type="SUPFAM" id="SSF160240">
    <property type="entry name" value="Cation efflux protein cytoplasmic domain-like"/>
    <property type="match status" value="1"/>
</dbReference>
<dbReference type="InterPro" id="IPR027470">
    <property type="entry name" value="Cation_efflux_CTD"/>
</dbReference>
<feature type="transmembrane region" description="Helical" evidence="8">
    <location>
        <begin position="27"/>
        <end position="52"/>
    </location>
</feature>
<protein>
    <submittedName>
        <fullName evidence="11">Cation diffusion facilitator family transporter</fullName>
    </submittedName>
</protein>
<gene>
    <name evidence="11" type="ORF">FDG2_3515</name>
</gene>
<feature type="transmembrane region" description="Helical" evidence="8">
    <location>
        <begin position="170"/>
        <end position="188"/>
    </location>
</feature>
<proteinExistence type="inferred from homology"/>
<evidence type="ECO:0000256" key="8">
    <source>
        <dbReference type="SAM" id="Phobius"/>
    </source>
</evidence>
<dbReference type="SUPFAM" id="SSF161111">
    <property type="entry name" value="Cation efflux protein transmembrane domain-like"/>
    <property type="match status" value="1"/>
</dbReference>
<evidence type="ECO:0000256" key="5">
    <source>
        <dbReference type="ARBA" id="ARBA00022989"/>
    </source>
</evidence>
<dbReference type="InterPro" id="IPR027469">
    <property type="entry name" value="Cation_efflux_TMD_sf"/>
</dbReference>
<comment type="subcellular location">
    <subcellularLocation>
        <location evidence="1">Membrane</location>
        <topology evidence="1">Multi-pass membrane protein</topology>
    </subcellularLocation>
</comment>
<evidence type="ECO:0000313" key="12">
    <source>
        <dbReference type="Proteomes" id="UP000199013"/>
    </source>
</evidence>
<dbReference type="Pfam" id="PF01545">
    <property type="entry name" value="Cation_efflux"/>
    <property type="match status" value="1"/>
</dbReference>
<evidence type="ECO:0000259" key="10">
    <source>
        <dbReference type="Pfam" id="PF16916"/>
    </source>
</evidence>
<accession>A0A1C3NZR2</accession>
<keyword evidence="4 8" id="KW-0812">Transmembrane</keyword>
<dbReference type="AlphaFoldDB" id="A0A1C3NZR2"/>
<keyword evidence="12" id="KW-1185">Reference proteome</keyword>
<feature type="domain" description="Cation efflux protein transmembrane" evidence="9">
    <location>
        <begin position="29"/>
        <end position="218"/>
    </location>
</feature>
<keyword evidence="3" id="KW-0813">Transport</keyword>
<keyword evidence="5 8" id="KW-1133">Transmembrane helix</keyword>
<dbReference type="PANTHER" id="PTHR11562:SF17">
    <property type="entry name" value="RE54080P-RELATED"/>
    <property type="match status" value="1"/>
</dbReference>
<sequence length="328" mass="34254">MDHSHGRDSDRHAGHGHDVSVDADRRWLTITLGLILAYLVGEVAVGLLAHSLALLSDAAHMLTDAAAIILALAALRVAARPAGGAYTFGLRRVEILSAQVNGLTLLLLAGWLTFEAIGRLVTPGDVAGGPVLGVALVGVAVNLAATWAMSRANRASLNIDGAFQHILNDLYAFVATIVAGVVVLVTGWGRADTIASLVVVALMLKAGAGLLHASGRIFLEAAPDGLDPDDIGAAMACRPGVSEVHDLHIWQITSGEPALSAHVLVHPEADCHAVRVGVHAWLRDNHHIDHTTLQVDHLSAEAHRTPAQSDPHCAAPHGTTHYAATDPC</sequence>
<organism evidence="11 12">
    <name type="scientific">Candidatus Protofrankia californiensis</name>
    <dbReference type="NCBI Taxonomy" id="1839754"/>
    <lineage>
        <taxon>Bacteria</taxon>
        <taxon>Bacillati</taxon>
        <taxon>Actinomycetota</taxon>
        <taxon>Actinomycetes</taxon>
        <taxon>Frankiales</taxon>
        <taxon>Frankiaceae</taxon>
        <taxon>Protofrankia</taxon>
    </lineage>
</organism>
<reference evidence="12" key="1">
    <citation type="submission" date="2016-02" db="EMBL/GenBank/DDBJ databases">
        <authorList>
            <person name="Wibberg D."/>
        </authorList>
    </citation>
    <scope>NUCLEOTIDE SEQUENCE [LARGE SCALE GENOMIC DNA]</scope>
</reference>
<dbReference type="InterPro" id="IPR050681">
    <property type="entry name" value="CDF/SLC30A"/>
</dbReference>
<dbReference type="NCBIfam" id="TIGR01297">
    <property type="entry name" value="CDF"/>
    <property type="match status" value="1"/>
</dbReference>
<feature type="transmembrane region" description="Helical" evidence="8">
    <location>
        <begin position="127"/>
        <end position="149"/>
    </location>
</feature>
<name>A0A1C3NZR2_9ACTN</name>
<dbReference type="GO" id="GO:0005385">
    <property type="term" value="F:zinc ion transmembrane transporter activity"/>
    <property type="evidence" value="ECO:0007669"/>
    <property type="project" value="TreeGrafter"/>
</dbReference>
<dbReference type="Gene3D" id="1.20.1510.10">
    <property type="entry name" value="Cation efflux protein transmembrane domain"/>
    <property type="match status" value="1"/>
</dbReference>
<evidence type="ECO:0000256" key="2">
    <source>
        <dbReference type="ARBA" id="ARBA00008873"/>
    </source>
</evidence>
<feature type="transmembrane region" description="Helical" evidence="8">
    <location>
        <begin position="58"/>
        <end position="79"/>
    </location>
</feature>
<dbReference type="EMBL" id="FLUV01001481">
    <property type="protein sequence ID" value="SBW23059.1"/>
    <property type="molecule type" value="Genomic_DNA"/>
</dbReference>